<dbReference type="InterPro" id="IPR011748">
    <property type="entry name" value="Unchr_phage_tail-like"/>
</dbReference>
<dbReference type="Pfam" id="PF00498">
    <property type="entry name" value="FHA"/>
    <property type="match status" value="1"/>
</dbReference>
<dbReference type="STRING" id="546414.Deide_06870"/>
<dbReference type="EMBL" id="CP001114">
    <property type="protein sequence ID" value="ACO45545.1"/>
    <property type="molecule type" value="Genomic_DNA"/>
</dbReference>
<dbReference type="Gene3D" id="2.60.200.20">
    <property type="match status" value="1"/>
</dbReference>
<dbReference type="InterPro" id="IPR008984">
    <property type="entry name" value="SMAD_FHA_dom_sf"/>
</dbReference>
<dbReference type="HOGENOM" id="CLU_801387_0_0_0"/>
<dbReference type="InterPro" id="IPR000253">
    <property type="entry name" value="FHA_dom"/>
</dbReference>
<dbReference type="SUPFAM" id="SSF49879">
    <property type="entry name" value="SMAD/FHA domain"/>
    <property type="match status" value="1"/>
</dbReference>
<dbReference type="NCBIfam" id="TIGR02242">
    <property type="entry name" value="tail_TIGR02242"/>
    <property type="match status" value="1"/>
</dbReference>
<keyword evidence="3" id="KW-1185">Reference proteome</keyword>
<dbReference type="InterPro" id="IPR006521">
    <property type="entry name" value="Tail_protein_I"/>
</dbReference>
<reference evidence="2 3" key="1">
    <citation type="journal article" date="2009" name="PLoS Genet.">
        <title>Alliance of proteomics and genomics to unravel the specificities of Sahara bacterium Deinococcus deserti.</title>
        <authorList>
            <person name="de Groot A."/>
            <person name="Dulermo R."/>
            <person name="Ortet P."/>
            <person name="Blanchard L."/>
            <person name="Guerin P."/>
            <person name="Fernandez B."/>
            <person name="Vacherie B."/>
            <person name="Dossat C."/>
            <person name="Jolivet E."/>
            <person name="Siguier P."/>
            <person name="Chandler M."/>
            <person name="Barakat M."/>
            <person name="Dedieu A."/>
            <person name="Barbe V."/>
            <person name="Heulin T."/>
            <person name="Sommer S."/>
            <person name="Achouak W."/>
            <person name="Armengaud J."/>
        </authorList>
    </citation>
    <scope>NUCLEOTIDE SEQUENCE [LARGE SCALE GENOMIC DNA]</scope>
    <source>
        <strain evidence="3">DSM 17065 / CIP 109153 / LMG 22923 / VCD115</strain>
    </source>
</reference>
<proteinExistence type="predicted"/>
<organism evidence="2 3">
    <name type="scientific">Deinococcus deserti (strain DSM 17065 / CIP 109153 / LMG 22923 / VCD115)</name>
    <dbReference type="NCBI Taxonomy" id="546414"/>
    <lineage>
        <taxon>Bacteria</taxon>
        <taxon>Thermotogati</taxon>
        <taxon>Deinococcota</taxon>
        <taxon>Deinococci</taxon>
        <taxon>Deinococcales</taxon>
        <taxon>Deinococcaceae</taxon>
        <taxon>Deinococcus</taxon>
    </lineage>
</organism>
<dbReference type="PaxDb" id="546414-Deide_06870"/>
<evidence type="ECO:0000259" key="1">
    <source>
        <dbReference type="PROSITE" id="PS50006"/>
    </source>
</evidence>
<name>C1D121_DEIDV</name>
<sequence length="314" mass="35134">MAQLHVRQRGEVLRVLPLEMRHLSIGRTPDNGLPLREASVAVRHAEITAENGVLLLTALAGDQALTYVNGQRLAAHQPWRLEHGDEIQIGPFTVAFLNGDQGALPDVEPVRALVVQGQLAAHPAPPPFATYPAPMPARNSPALYTQFLPPLFQESEFLSRYLKIFEVIWEPMQVRQDHLEAHFDARLAPPQILPWMAQWLGVPLDLHWPEARQRAWMREAVFLYRWRGTRYGLTRALETVFGLTPVLQEDPEHPHTLEVLLLDSLDGPDTASREAVADFVQRHAPAHTRVTVTFTEAPGASQKIPVPDRTGTPA</sequence>
<dbReference type="RefSeq" id="WP_012692668.1">
    <property type="nucleotide sequence ID" value="NC_012526.1"/>
</dbReference>
<dbReference type="AlphaFoldDB" id="C1D121"/>
<dbReference type="Pfam" id="PF09684">
    <property type="entry name" value="Tail_P2_I"/>
    <property type="match status" value="1"/>
</dbReference>
<dbReference type="PROSITE" id="PS50006">
    <property type="entry name" value="FHA_DOMAIN"/>
    <property type="match status" value="1"/>
</dbReference>
<gene>
    <name evidence="2" type="ordered locus">Deide_06870</name>
</gene>
<accession>C1D121</accession>
<dbReference type="OrthoDB" id="370073at2"/>
<protein>
    <submittedName>
        <fullName evidence="2">Putative forkhead associated domain protein</fullName>
    </submittedName>
</protein>
<dbReference type="KEGG" id="ddr:Deide_06870"/>
<feature type="domain" description="FHA" evidence="1">
    <location>
        <begin position="23"/>
        <end position="73"/>
    </location>
</feature>
<dbReference type="eggNOG" id="COG4385">
    <property type="taxonomic scope" value="Bacteria"/>
</dbReference>
<evidence type="ECO:0000313" key="3">
    <source>
        <dbReference type="Proteomes" id="UP000002208"/>
    </source>
</evidence>
<dbReference type="Proteomes" id="UP000002208">
    <property type="component" value="Chromosome"/>
</dbReference>
<evidence type="ECO:0000313" key="2">
    <source>
        <dbReference type="EMBL" id="ACO45545.1"/>
    </source>
</evidence>
<dbReference type="CDD" id="cd00060">
    <property type="entry name" value="FHA"/>
    <property type="match status" value="1"/>
</dbReference>